<comment type="caution">
    <text evidence="6">The sequence shown here is derived from an EMBL/GenBank/DDBJ whole genome shotgun (WGS) entry which is preliminary data.</text>
</comment>
<keyword evidence="7" id="KW-1185">Reference proteome</keyword>
<reference evidence="6" key="1">
    <citation type="submission" date="2019-03" db="EMBL/GenBank/DDBJ databases">
        <title>Improved annotation for the trematode Fasciola hepatica.</title>
        <authorList>
            <person name="Choi Y.-J."/>
            <person name="Martin J."/>
            <person name="Mitreva M."/>
        </authorList>
    </citation>
    <scope>NUCLEOTIDE SEQUENCE [LARGE SCALE GENOMIC DNA]</scope>
</reference>
<dbReference type="SUPFAM" id="SSF81321">
    <property type="entry name" value="Family A G protein-coupled receptor-like"/>
    <property type="match status" value="1"/>
</dbReference>
<dbReference type="Proteomes" id="UP000230066">
    <property type="component" value="Unassembled WGS sequence"/>
</dbReference>
<dbReference type="PROSITE" id="PS50262">
    <property type="entry name" value="G_PROTEIN_RECEP_F1_2"/>
    <property type="match status" value="1"/>
</dbReference>
<keyword evidence="4" id="KW-0472">Membrane</keyword>
<keyword evidence="2" id="KW-0812">Transmembrane</keyword>
<evidence type="ECO:0000313" key="7">
    <source>
        <dbReference type="Proteomes" id="UP000230066"/>
    </source>
</evidence>
<evidence type="ECO:0000259" key="5">
    <source>
        <dbReference type="PROSITE" id="PS50262"/>
    </source>
</evidence>
<dbReference type="PANTHER" id="PTHR46641:SF2">
    <property type="entry name" value="FMRFAMIDE RECEPTOR"/>
    <property type="match status" value="1"/>
</dbReference>
<name>A0A2H1CQM4_FASHE</name>
<evidence type="ECO:0000313" key="6">
    <source>
        <dbReference type="EMBL" id="THD26878.1"/>
    </source>
</evidence>
<dbReference type="InterPro" id="IPR052954">
    <property type="entry name" value="GPCR-Ligand_Int"/>
</dbReference>
<sequence length="492" mass="54992">MDYQPPDPQQIHSYFHLITLNYSVYCQQLIEPPSNTLLSLYKAIGLILGPVNALLNGICVHIFKNPAWKQSAMSRILKGLSIIELCMGISLFLFAFLYAQSASASSRSDSIFSSVSVNSTTHSDLNELSTTDERNHNARDRNFVLTITWFLFMTFFSRCLVAFQVARNWSVVLLAAYRYDRICRPIGTGTAFPKKRIPLILIAVITLSFVVVLPRVFELGIIICDVSGLYAEDKVLLLGNPIYQIAYLGVVMFIVQSGGPIICVCVLSAFVIRLIAKRRKIHRMNEQKSARRLLSMQYGSHSRNSEVESGRCLTNEVNNAIHGPKVHIRNSNRNNVQIGITKSSCNTINNGFQSDENADRANSGQNSAPNTTVSTDAPSALVLISPVDRPSPTGDKLIFALCITFFILETPAFFSKILNPYLETHNREFDLYLSVIANVLVYLDSTLNAFVYMASNPTFRKVAYDELVKYRNRLTGGQTHPQPVCIRISRAP</sequence>
<organism evidence="6 7">
    <name type="scientific">Fasciola hepatica</name>
    <name type="common">Liver fluke</name>
    <dbReference type="NCBI Taxonomy" id="6192"/>
    <lineage>
        <taxon>Eukaryota</taxon>
        <taxon>Metazoa</taxon>
        <taxon>Spiralia</taxon>
        <taxon>Lophotrochozoa</taxon>
        <taxon>Platyhelminthes</taxon>
        <taxon>Trematoda</taxon>
        <taxon>Digenea</taxon>
        <taxon>Plagiorchiida</taxon>
        <taxon>Echinostomata</taxon>
        <taxon>Echinostomatoidea</taxon>
        <taxon>Fasciolidae</taxon>
        <taxon>Fasciola</taxon>
    </lineage>
</organism>
<dbReference type="AlphaFoldDB" id="A0A2H1CQM4"/>
<protein>
    <recommendedName>
        <fullName evidence="5">G-protein coupled receptors family 1 profile domain-containing protein</fullName>
    </recommendedName>
</protein>
<dbReference type="InterPro" id="IPR017452">
    <property type="entry name" value="GPCR_Rhodpsn_7TM"/>
</dbReference>
<comment type="subcellular location">
    <subcellularLocation>
        <location evidence="1">Membrane</location>
    </subcellularLocation>
</comment>
<dbReference type="EMBL" id="JXXN02000599">
    <property type="protein sequence ID" value="THD26878.1"/>
    <property type="molecule type" value="Genomic_DNA"/>
</dbReference>
<dbReference type="Gene3D" id="1.20.1070.10">
    <property type="entry name" value="Rhodopsin 7-helix transmembrane proteins"/>
    <property type="match status" value="2"/>
</dbReference>
<evidence type="ECO:0000256" key="2">
    <source>
        <dbReference type="ARBA" id="ARBA00022692"/>
    </source>
</evidence>
<dbReference type="PANTHER" id="PTHR46641">
    <property type="entry name" value="FMRFAMIDE RECEPTOR-RELATED"/>
    <property type="match status" value="1"/>
</dbReference>
<evidence type="ECO:0000256" key="1">
    <source>
        <dbReference type="ARBA" id="ARBA00004370"/>
    </source>
</evidence>
<dbReference type="GO" id="GO:0016020">
    <property type="term" value="C:membrane"/>
    <property type="evidence" value="ECO:0007669"/>
    <property type="project" value="UniProtKB-SubCell"/>
</dbReference>
<proteinExistence type="predicted"/>
<evidence type="ECO:0000256" key="4">
    <source>
        <dbReference type="ARBA" id="ARBA00023136"/>
    </source>
</evidence>
<feature type="domain" description="G-protein coupled receptors family 1 profile" evidence="5">
    <location>
        <begin position="169"/>
        <end position="452"/>
    </location>
</feature>
<evidence type="ECO:0000256" key="3">
    <source>
        <dbReference type="ARBA" id="ARBA00022989"/>
    </source>
</evidence>
<keyword evidence="3" id="KW-1133">Transmembrane helix</keyword>
<gene>
    <name evidence="6" type="ORF">D915_002269</name>
</gene>
<accession>A0A2H1CQM4</accession>